<dbReference type="Pfam" id="PF22782">
    <property type="entry name" value="SDE2"/>
    <property type="match status" value="1"/>
</dbReference>
<dbReference type="GO" id="GO:0008380">
    <property type="term" value="P:RNA splicing"/>
    <property type="evidence" value="ECO:0007669"/>
    <property type="project" value="UniProtKB-KW"/>
</dbReference>
<evidence type="ECO:0000256" key="7">
    <source>
        <dbReference type="ARBA" id="ARBA00023242"/>
    </source>
</evidence>
<evidence type="ECO:0000259" key="10">
    <source>
        <dbReference type="PROSITE" id="PS50103"/>
    </source>
</evidence>
<dbReference type="PANTHER" id="PTHR12786:SF1">
    <property type="entry name" value="SPLICING REGULATOR SDE2"/>
    <property type="match status" value="1"/>
</dbReference>
<dbReference type="GO" id="GO:0008270">
    <property type="term" value="F:zinc ion binding"/>
    <property type="evidence" value="ECO:0007669"/>
    <property type="project" value="UniProtKB-KW"/>
</dbReference>
<keyword evidence="6" id="KW-0508">mRNA splicing</keyword>
<name>A0AAV0UDP4_9STRA</name>
<evidence type="ECO:0000256" key="1">
    <source>
        <dbReference type="ARBA" id="ARBA00004123"/>
    </source>
</evidence>
<dbReference type="PROSITE" id="PS50103">
    <property type="entry name" value="ZF_C3H1"/>
    <property type="match status" value="1"/>
</dbReference>
<keyword evidence="9" id="KW-0863">Zinc-finger</keyword>
<comment type="similarity">
    <text evidence="3">Belongs to the SDE2 family.</text>
</comment>
<evidence type="ECO:0000256" key="4">
    <source>
        <dbReference type="ARBA" id="ARBA00022490"/>
    </source>
</evidence>
<sequence length="271" mass="30959">MATNELQFLVHFTRTLCISLPSNVASVTSVTFLIQQYENVPSSLFDLYVNDCKLDMSSHVPAFPNIIRARLRGGLRGGKGGFGAMLRSMGKASGAKATTDFGACRDLYGRRLRHVNQEVAMQKWRENGETRLQRKKNEMEDRQELDEETPSGIPGWYLATPSWAEGVKKSYMKRRRNTILCKNWVKAREGGNAVVPVDAPRWWGCPRGRNCDFAHGEAELRGEGLMDFKRAKRNEVQRTKQQELQEYVDFEQEMPEDVLDAIRSELGRRKI</sequence>
<evidence type="ECO:0000256" key="3">
    <source>
        <dbReference type="ARBA" id="ARBA00008726"/>
    </source>
</evidence>
<dbReference type="GO" id="GO:0006397">
    <property type="term" value="P:mRNA processing"/>
    <property type="evidence" value="ECO:0007669"/>
    <property type="project" value="UniProtKB-KW"/>
</dbReference>
<reference evidence="11" key="1">
    <citation type="submission" date="2022-12" db="EMBL/GenBank/DDBJ databases">
        <authorList>
            <person name="Webb A."/>
        </authorList>
    </citation>
    <scope>NUCLEOTIDE SEQUENCE</scope>
    <source>
        <strain evidence="11">Pd1</strain>
    </source>
</reference>
<evidence type="ECO:0000256" key="5">
    <source>
        <dbReference type="ARBA" id="ARBA00022664"/>
    </source>
</evidence>
<evidence type="ECO:0000313" key="11">
    <source>
        <dbReference type="EMBL" id="CAI5734198.1"/>
    </source>
</evidence>
<feature type="domain" description="C3H1-type" evidence="10">
    <location>
        <begin position="175"/>
        <end position="218"/>
    </location>
</feature>
<dbReference type="GO" id="GO:0005634">
    <property type="term" value="C:nucleus"/>
    <property type="evidence" value="ECO:0007669"/>
    <property type="project" value="UniProtKB-SubCell"/>
</dbReference>
<evidence type="ECO:0000313" key="12">
    <source>
        <dbReference type="Proteomes" id="UP001162029"/>
    </source>
</evidence>
<feature type="zinc finger region" description="C3H1-type" evidence="9">
    <location>
        <begin position="175"/>
        <end position="218"/>
    </location>
</feature>
<evidence type="ECO:0000256" key="2">
    <source>
        <dbReference type="ARBA" id="ARBA00004496"/>
    </source>
</evidence>
<comment type="caution">
    <text evidence="11">The sequence shown here is derived from an EMBL/GenBank/DDBJ whole genome shotgun (WGS) entry which is preliminary data.</text>
</comment>
<keyword evidence="7" id="KW-0539">Nucleus</keyword>
<proteinExistence type="inferred from homology"/>
<evidence type="ECO:0000256" key="6">
    <source>
        <dbReference type="ARBA" id="ARBA00023187"/>
    </source>
</evidence>
<dbReference type="Gene3D" id="4.10.1000.10">
    <property type="entry name" value="Zinc finger, CCCH-type"/>
    <property type="match status" value="1"/>
</dbReference>
<dbReference type="GO" id="GO:0005737">
    <property type="term" value="C:cytoplasm"/>
    <property type="evidence" value="ECO:0007669"/>
    <property type="project" value="UniProtKB-SubCell"/>
</dbReference>
<evidence type="ECO:0000256" key="9">
    <source>
        <dbReference type="PROSITE-ProRule" id="PRU00723"/>
    </source>
</evidence>
<dbReference type="PANTHER" id="PTHR12786">
    <property type="entry name" value="SPLICING FACTOR SF3A-RELATED"/>
    <property type="match status" value="1"/>
</dbReference>
<dbReference type="EMBL" id="CANTFM010001049">
    <property type="protein sequence ID" value="CAI5734198.1"/>
    <property type="molecule type" value="Genomic_DNA"/>
</dbReference>
<keyword evidence="8" id="KW-0131">Cell cycle</keyword>
<dbReference type="InterPro" id="IPR053822">
    <property type="entry name" value="SDE2-like_dom"/>
</dbReference>
<keyword evidence="9" id="KW-0862">Zinc</keyword>
<dbReference type="AlphaFoldDB" id="A0AAV0UDP4"/>
<dbReference type="InterPro" id="IPR000571">
    <property type="entry name" value="Znf_CCCH"/>
</dbReference>
<protein>
    <recommendedName>
        <fullName evidence="10">C3H1-type domain-containing protein</fullName>
    </recommendedName>
</protein>
<keyword evidence="5" id="KW-0507">mRNA processing</keyword>
<keyword evidence="9" id="KW-0479">Metal-binding</keyword>
<keyword evidence="12" id="KW-1185">Reference proteome</keyword>
<evidence type="ECO:0000256" key="8">
    <source>
        <dbReference type="ARBA" id="ARBA00023306"/>
    </source>
</evidence>
<organism evidence="11 12">
    <name type="scientific">Peronospora destructor</name>
    <dbReference type="NCBI Taxonomy" id="86335"/>
    <lineage>
        <taxon>Eukaryota</taxon>
        <taxon>Sar</taxon>
        <taxon>Stramenopiles</taxon>
        <taxon>Oomycota</taxon>
        <taxon>Peronosporomycetes</taxon>
        <taxon>Peronosporales</taxon>
        <taxon>Peronosporaceae</taxon>
        <taxon>Peronospora</taxon>
    </lineage>
</organism>
<dbReference type="InterPro" id="IPR051421">
    <property type="entry name" value="RNA_Proc_DNA_Dmg_Regulator"/>
</dbReference>
<comment type="subcellular location">
    <subcellularLocation>
        <location evidence="2">Cytoplasm</location>
    </subcellularLocation>
    <subcellularLocation>
        <location evidence="1">Nucleus</location>
    </subcellularLocation>
</comment>
<gene>
    <name evidence="11" type="ORF">PDE001_LOCUS5635</name>
</gene>
<keyword evidence="4" id="KW-0963">Cytoplasm</keyword>
<dbReference type="Proteomes" id="UP001162029">
    <property type="component" value="Unassembled WGS sequence"/>
</dbReference>
<accession>A0AAV0UDP4</accession>